<accession>A0ABS4G713</accession>
<gene>
    <name evidence="1" type="ORF">J2Z34_002832</name>
</gene>
<evidence type="ECO:0000313" key="1">
    <source>
        <dbReference type="EMBL" id="MBP1920321.1"/>
    </source>
</evidence>
<dbReference type="Pfam" id="PF04883">
    <property type="entry name" value="HK97-gp10_like"/>
    <property type="match status" value="1"/>
</dbReference>
<dbReference type="RefSeq" id="WP_209460492.1">
    <property type="nucleotide sequence ID" value="NZ_JAGGKC010000027.1"/>
</dbReference>
<dbReference type="Proteomes" id="UP001519271">
    <property type="component" value="Unassembled WGS sequence"/>
</dbReference>
<protein>
    <submittedName>
        <fullName evidence="1">HK97 gp10 family phage protein</fullName>
    </submittedName>
</protein>
<name>A0ABS4G713_9CLOT</name>
<comment type="caution">
    <text evidence="1">The sequence shown here is derived from an EMBL/GenBank/DDBJ whole genome shotgun (WGS) entry which is preliminary data.</text>
</comment>
<evidence type="ECO:0000313" key="2">
    <source>
        <dbReference type="Proteomes" id="UP001519271"/>
    </source>
</evidence>
<keyword evidence="2" id="KW-1185">Reference proteome</keyword>
<organism evidence="1 2">
    <name type="scientific">Youngiibacter multivorans</name>
    <dbReference type="NCBI Taxonomy" id="937251"/>
    <lineage>
        <taxon>Bacteria</taxon>
        <taxon>Bacillati</taxon>
        <taxon>Bacillota</taxon>
        <taxon>Clostridia</taxon>
        <taxon>Eubacteriales</taxon>
        <taxon>Clostridiaceae</taxon>
        <taxon>Youngiibacter</taxon>
    </lineage>
</organism>
<dbReference type="EMBL" id="JAGGKC010000027">
    <property type="protein sequence ID" value="MBP1920321.1"/>
    <property type="molecule type" value="Genomic_DNA"/>
</dbReference>
<dbReference type="InterPro" id="IPR010064">
    <property type="entry name" value="HK97-gp10_tail"/>
</dbReference>
<proteinExistence type="predicted"/>
<reference evidence="1 2" key="1">
    <citation type="submission" date="2021-03" db="EMBL/GenBank/DDBJ databases">
        <title>Genomic Encyclopedia of Type Strains, Phase IV (KMG-IV): sequencing the most valuable type-strain genomes for metagenomic binning, comparative biology and taxonomic classification.</title>
        <authorList>
            <person name="Goeker M."/>
        </authorList>
    </citation>
    <scope>NUCLEOTIDE SEQUENCE [LARGE SCALE GENOMIC DNA]</scope>
    <source>
        <strain evidence="1 2">DSM 6139</strain>
    </source>
</reference>
<sequence>MAKISLEGMQELIDKVNKIGDIGEAIKKSALSKAGDLVKNSMEGKAPRSKDTKKHMADNIKVSKKEKGDGIDFVSIGPTKDDASEFFYSKFTEFGTSKIPAQHWAEKSLKENQSEINNVIREELERGLKEFE</sequence>
<dbReference type="NCBIfam" id="TIGR01725">
    <property type="entry name" value="phge_HK97_gp10"/>
    <property type="match status" value="1"/>
</dbReference>